<evidence type="ECO:0000313" key="4">
    <source>
        <dbReference type="Proteomes" id="UP000235371"/>
    </source>
</evidence>
<dbReference type="SUPFAM" id="SSF52540">
    <property type="entry name" value="P-loop containing nucleoside triphosphate hydrolases"/>
    <property type="match status" value="1"/>
</dbReference>
<dbReference type="InterPro" id="IPR003959">
    <property type="entry name" value="ATPase_AAA_core"/>
</dbReference>
<accession>A0A2J6T4H7</accession>
<gene>
    <name evidence="3" type="ORF">K444DRAFT_691480</name>
</gene>
<dbReference type="CDD" id="cd19481">
    <property type="entry name" value="RecA-like_protease"/>
    <property type="match status" value="1"/>
</dbReference>
<evidence type="ECO:0000259" key="2">
    <source>
        <dbReference type="SMART" id="SM00382"/>
    </source>
</evidence>
<dbReference type="AlphaFoldDB" id="A0A2J6T4H7"/>
<dbReference type="InterPro" id="IPR027417">
    <property type="entry name" value="P-loop_NTPase"/>
</dbReference>
<keyword evidence="4" id="KW-1185">Reference proteome</keyword>
<reference evidence="3 4" key="1">
    <citation type="submission" date="2016-04" db="EMBL/GenBank/DDBJ databases">
        <title>A degradative enzymes factory behind the ericoid mycorrhizal symbiosis.</title>
        <authorList>
            <consortium name="DOE Joint Genome Institute"/>
            <person name="Martino E."/>
            <person name="Morin E."/>
            <person name="Grelet G."/>
            <person name="Kuo A."/>
            <person name="Kohler A."/>
            <person name="Daghino S."/>
            <person name="Barry K."/>
            <person name="Choi C."/>
            <person name="Cichocki N."/>
            <person name="Clum A."/>
            <person name="Copeland A."/>
            <person name="Hainaut M."/>
            <person name="Haridas S."/>
            <person name="Labutti K."/>
            <person name="Lindquist E."/>
            <person name="Lipzen A."/>
            <person name="Khouja H.-R."/>
            <person name="Murat C."/>
            <person name="Ohm R."/>
            <person name="Olson A."/>
            <person name="Spatafora J."/>
            <person name="Veneault-Fourrey C."/>
            <person name="Henrissat B."/>
            <person name="Grigoriev I."/>
            <person name="Martin F."/>
            <person name="Perotto S."/>
        </authorList>
    </citation>
    <scope>NUCLEOTIDE SEQUENCE [LARGE SCALE GENOMIC DNA]</scope>
    <source>
        <strain evidence="3 4">E</strain>
    </source>
</reference>
<dbReference type="Pfam" id="PF22942">
    <property type="entry name" value="DUF7025"/>
    <property type="match status" value="1"/>
</dbReference>
<dbReference type="SMART" id="SM00382">
    <property type="entry name" value="AAA"/>
    <property type="match status" value="1"/>
</dbReference>
<dbReference type="Pfam" id="PF00004">
    <property type="entry name" value="AAA"/>
    <property type="match status" value="1"/>
</dbReference>
<feature type="compositionally biased region" description="Basic and acidic residues" evidence="1">
    <location>
        <begin position="100"/>
        <end position="110"/>
    </location>
</feature>
<dbReference type="Gene3D" id="3.40.50.300">
    <property type="entry name" value="P-loop containing nucleotide triphosphate hydrolases"/>
    <property type="match status" value="1"/>
</dbReference>
<protein>
    <submittedName>
        <fullName evidence="3">P-loop containing nucleoside triphosphate hydrolase protein</fullName>
    </submittedName>
</protein>
<dbReference type="InParanoid" id="A0A2J6T4H7"/>
<proteinExistence type="predicted"/>
<name>A0A2J6T4H7_9HELO</name>
<dbReference type="InterPro" id="IPR054289">
    <property type="entry name" value="DUF7025"/>
</dbReference>
<dbReference type="STRING" id="1095630.A0A2J6T4H7"/>
<dbReference type="GO" id="GO:0005524">
    <property type="term" value="F:ATP binding"/>
    <property type="evidence" value="ECO:0007669"/>
    <property type="project" value="InterPro"/>
</dbReference>
<keyword evidence="3" id="KW-0378">Hydrolase</keyword>
<dbReference type="OrthoDB" id="3529847at2759"/>
<dbReference type="RefSeq" id="XP_024734826.1">
    <property type="nucleotide sequence ID" value="XM_024887794.1"/>
</dbReference>
<evidence type="ECO:0000256" key="1">
    <source>
        <dbReference type="SAM" id="MobiDB-lite"/>
    </source>
</evidence>
<organism evidence="3 4">
    <name type="scientific">Hyaloscypha bicolor E</name>
    <dbReference type="NCBI Taxonomy" id="1095630"/>
    <lineage>
        <taxon>Eukaryota</taxon>
        <taxon>Fungi</taxon>
        <taxon>Dikarya</taxon>
        <taxon>Ascomycota</taxon>
        <taxon>Pezizomycotina</taxon>
        <taxon>Leotiomycetes</taxon>
        <taxon>Helotiales</taxon>
        <taxon>Hyaloscyphaceae</taxon>
        <taxon>Hyaloscypha</taxon>
        <taxon>Hyaloscypha bicolor</taxon>
    </lineage>
</organism>
<dbReference type="PANTHER" id="PTHR46411">
    <property type="entry name" value="FAMILY ATPASE, PUTATIVE-RELATED"/>
    <property type="match status" value="1"/>
</dbReference>
<feature type="region of interest" description="Disordered" evidence="1">
    <location>
        <begin position="100"/>
        <end position="151"/>
    </location>
</feature>
<feature type="domain" description="AAA+ ATPase" evidence="2">
    <location>
        <begin position="569"/>
        <end position="704"/>
    </location>
</feature>
<feature type="compositionally biased region" description="Basic and acidic residues" evidence="1">
    <location>
        <begin position="134"/>
        <end position="147"/>
    </location>
</feature>
<sequence>MSAAYLLGHNKHYLDKKKPPKRWAGSGCVLIVIEAFCFGSTFSSCFSDFISEWIISDFMLSIARSRPIVNRQEQHLQGNMEDDFMEDNFEESYEDYTKFRKAPEKSDEKPPYNSGFEDVTQLSNSYGNTGDVFKTSEKQSRSSDGRKRSSKGKFSDVSLLFRRIYHYDPNKGDTWTLRLEIQSTILRQAFKEIVQGFTSISLEQDPIMITEPFSDLYFNRDRIQKAIKEATDDGLKRELELLEVFQKSYMGKTITAIEASLTEGRISAADLWSLFPVGSEIILQSREAPEKTMIWCVVVKSCFQQSRDNQQDNLLPVWLITAEFTSFDGKQFLKVERPFGIGGFQGAKAIRALPAYPLDLHPLKEELRQSLIERGKKYVELCTGDSLQTTRATQGSHRTCSGPFWEISGGESHPMVTNTTTGVDFFSKPTREHEGRLIVDPAGKYLEDPRFRETIVGGYAGPREGPVVLQDNQRNIKSVLGADDMGGLTGTNLQPEDFLTAPATIVAYSLKFKRWGLVMVDSVRPIVWKQGTYDMLQMDKKQKEVVSGLIESHHASSPDFDDYIPGKGRGLVFLLHGPPGCGKTMTAESAAETLRCPLYYISGAELGLLDMAYSYNNSISIEDKLERIFKRIARWEAILLFDEADTFVASRGGHYSDGKKNALTSILLRMIEYQSGIIFLTTNRITDFDKALFSRVHITLRYEPLVPKQRSFIWETMAKQTDCDFDESDFERLSRIPLDGRTIKNILRVASLHVKIRERNAKSSGLKMGIADVKAVLPFAMGDIENKITAQKVEEFYNESSLGIEDITL</sequence>
<dbReference type="InterPro" id="IPR003593">
    <property type="entry name" value="AAA+_ATPase"/>
</dbReference>
<dbReference type="GO" id="GO:0016887">
    <property type="term" value="F:ATP hydrolysis activity"/>
    <property type="evidence" value="ECO:0007669"/>
    <property type="project" value="InterPro"/>
</dbReference>
<dbReference type="Proteomes" id="UP000235371">
    <property type="component" value="Unassembled WGS sequence"/>
</dbReference>
<dbReference type="EMBL" id="KZ613843">
    <property type="protein sequence ID" value="PMD57922.1"/>
    <property type="molecule type" value="Genomic_DNA"/>
</dbReference>
<dbReference type="PANTHER" id="PTHR46411:SF2">
    <property type="entry name" value="AAA+ ATPASE DOMAIN-CONTAINING PROTEIN"/>
    <property type="match status" value="1"/>
</dbReference>
<dbReference type="GeneID" id="36595870"/>
<evidence type="ECO:0000313" key="3">
    <source>
        <dbReference type="EMBL" id="PMD57922.1"/>
    </source>
</evidence>